<evidence type="ECO:0000313" key="4">
    <source>
        <dbReference type="EMBL" id="MFD0835545.1"/>
    </source>
</evidence>
<evidence type="ECO:0000256" key="1">
    <source>
        <dbReference type="ARBA" id="ARBA00022729"/>
    </source>
</evidence>
<dbReference type="SUPFAM" id="SSF55486">
    <property type="entry name" value="Metalloproteases ('zincins'), catalytic domain"/>
    <property type="match status" value="1"/>
</dbReference>
<dbReference type="Gene3D" id="2.60.120.200">
    <property type="match status" value="1"/>
</dbReference>
<dbReference type="Pfam" id="PF05572">
    <property type="entry name" value="Peptidase_M43"/>
    <property type="match status" value="1"/>
</dbReference>
<dbReference type="Pfam" id="PF18911">
    <property type="entry name" value="PKD_4"/>
    <property type="match status" value="1"/>
</dbReference>
<comment type="caution">
    <text evidence="4">The sequence shown here is derived from an EMBL/GenBank/DDBJ whole genome shotgun (WGS) entry which is preliminary data.</text>
</comment>
<reference evidence="5" key="1">
    <citation type="journal article" date="2019" name="Int. J. Syst. Evol. Microbiol.">
        <title>The Global Catalogue of Microorganisms (GCM) 10K type strain sequencing project: providing services to taxonomists for standard genome sequencing and annotation.</title>
        <authorList>
            <consortium name="The Broad Institute Genomics Platform"/>
            <consortium name="The Broad Institute Genome Sequencing Center for Infectious Disease"/>
            <person name="Wu L."/>
            <person name="Ma J."/>
        </authorList>
    </citation>
    <scope>NUCLEOTIDE SEQUENCE [LARGE SCALE GENOMIC DNA]</scope>
    <source>
        <strain evidence="5">CCUG 60529</strain>
    </source>
</reference>
<keyword evidence="5" id="KW-1185">Reference proteome</keyword>
<dbReference type="InterPro" id="IPR024079">
    <property type="entry name" value="MetalloPept_cat_dom_sf"/>
</dbReference>
<organism evidence="4 5">
    <name type="scientific">Mariniflexile aquimaris</name>
    <dbReference type="NCBI Taxonomy" id="881009"/>
    <lineage>
        <taxon>Bacteria</taxon>
        <taxon>Pseudomonadati</taxon>
        <taxon>Bacteroidota</taxon>
        <taxon>Flavobacteriia</taxon>
        <taxon>Flavobacteriales</taxon>
        <taxon>Flavobacteriaceae</taxon>
        <taxon>Mariniflexile</taxon>
    </lineage>
</organism>
<dbReference type="InterPro" id="IPR000998">
    <property type="entry name" value="MAM_dom"/>
</dbReference>
<dbReference type="SMART" id="SM00089">
    <property type="entry name" value="PKD"/>
    <property type="match status" value="1"/>
</dbReference>
<dbReference type="Pfam" id="PF00629">
    <property type="entry name" value="MAM"/>
    <property type="match status" value="1"/>
</dbReference>
<dbReference type="SUPFAM" id="SSF49299">
    <property type="entry name" value="PKD domain"/>
    <property type="match status" value="1"/>
</dbReference>
<evidence type="ECO:0000256" key="2">
    <source>
        <dbReference type="SAM" id="SignalP"/>
    </source>
</evidence>
<feature type="signal peptide" evidence="2">
    <location>
        <begin position="1"/>
        <end position="21"/>
    </location>
</feature>
<dbReference type="InterPro" id="IPR000601">
    <property type="entry name" value="PKD_dom"/>
</dbReference>
<accession>A0ABW3BQX9</accession>
<gene>
    <name evidence="4" type="ORF">ACFQ0I_07225</name>
</gene>
<dbReference type="NCBIfam" id="TIGR04183">
    <property type="entry name" value="Por_Secre_tail"/>
    <property type="match status" value="1"/>
</dbReference>
<dbReference type="PANTHER" id="PTHR23282">
    <property type="entry name" value="APICAL ENDOSOMAL GLYCOPROTEIN PRECURSOR"/>
    <property type="match status" value="1"/>
</dbReference>
<dbReference type="InterPro" id="IPR013320">
    <property type="entry name" value="ConA-like_dom_sf"/>
</dbReference>
<dbReference type="PANTHER" id="PTHR23282:SF101">
    <property type="entry name" value="MAM DOMAIN-CONTAINING PROTEIN"/>
    <property type="match status" value="1"/>
</dbReference>
<dbReference type="Pfam" id="PF18962">
    <property type="entry name" value="Por_Secre_tail"/>
    <property type="match status" value="1"/>
</dbReference>
<dbReference type="CDD" id="cd06263">
    <property type="entry name" value="MAM"/>
    <property type="match status" value="1"/>
</dbReference>
<dbReference type="Gene3D" id="2.60.40.10">
    <property type="entry name" value="Immunoglobulins"/>
    <property type="match status" value="1"/>
</dbReference>
<dbReference type="Proteomes" id="UP001597011">
    <property type="component" value="Unassembled WGS sequence"/>
</dbReference>
<dbReference type="InterPro" id="IPR008754">
    <property type="entry name" value="Peptidase_M43"/>
</dbReference>
<keyword evidence="1 2" id="KW-0732">Signal</keyword>
<proteinExistence type="predicted"/>
<dbReference type="InterPro" id="IPR013783">
    <property type="entry name" value="Ig-like_fold"/>
</dbReference>
<dbReference type="SMART" id="SM00137">
    <property type="entry name" value="MAM"/>
    <property type="match status" value="1"/>
</dbReference>
<dbReference type="SUPFAM" id="SSF49899">
    <property type="entry name" value="Concanavalin A-like lectins/glucanases"/>
    <property type="match status" value="1"/>
</dbReference>
<evidence type="ECO:0000259" key="3">
    <source>
        <dbReference type="PROSITE" id="PS50060"/>
    </source>
</evidence>
<dbReference type="EMBL" id="JBHTIB010000008">
    <property type="protein sequence ID" value="MFD0835545.1"/>
    <property type="molecule type" value="Genomic_DNA"/>
</dbReference>
<feature type="chain" id="PRO_5047344027" evidence="2">
    <location>
        <begin position="22"/>
        <end position="641"/>
    </location>
</feature>
<dbReference type="InterPro" id="IPR026444">
    <property type="entry name" value="Secre_tail"/>
</dbReference>
<dbReference type="InterPro" id="IPR051560">
    <property type="entry name" value="MAM_domain-containing"/>
</dbReference>
<feature type="domain" description="MAM" evidence="3">
    <location>
        <begin position="391"/>
        <end position="557"/>
    </location>
</feature>
<sequence length="641" mass="70745">MNIFKHILPLLFFSGAFLLCANGNAQKNLEACGTVTNSETLYYLNSIKPELKKFEQAFLQLKSVANKSQAKFINSIPVKAHVIRSSDGTGGICESDLYNAFSNLNTVYADAFMSFFLCEGINYINEDELCHLNKGDETNLIERYNVPGLINIYFTDDILGESDDTLCGYTDNSGRNDVIVLKNSCVTNSSSLAHEMGHFFSLIHTHGPDNTKLTTEFVDGSNCDTDGDGICDTPADPKLTSKNVNNFCEYTGTEKDAHGDLFAPDAQNIMSYSLKGCRSHFSNQQLARMYAFYHTAKSYLACPDFSANFTADVTQTCEDELIVNFNSNCKNISNWAWDVDSDGVIDYTSKNPSHTFKTGIYDVTLTVSNKSQSITKTYSNFINVGTESNWLQEDFDSFTTTNDKGWTATDVTQNGYNWLKYAGATPSDNTGPLADSSSKSGSGNYIYAEATGAKPGDVAEFISPCITINYENSVIEFAYHMYGKSIGELHVDLKTDYGYINDVIPALIGSQQNQQSDAFLTKDIDVSAFTNQTINIRFRAIRGFGWDGDIAIDNIFIKTIITPITDKNTIAYPNPVKDNLLYVKTDLGLEPVQYQIANLTGSVFMSGVLTNQPINIANLSSGMYLLTVSNSRSSITKKIIK</sequence>
<evidence type="ECO:0000313" key="5">
    <source>
        <dbReference type="Proteomes" id="UP001597011"/>
    </source>
</evidence>
<dbReference type="RefSeq" id="WP_379940780.1">
    <property type="nucleotide sequence ID" value="NZ_JBHTIB010000008.1"/>
</dbReference>
<dbReference type="Gene3D" id="3.40.390.10">
    <property type="entry name" value="Collagenase (Catalytic Domain)"/>
    <property type="match status" value="1"/>
</dbReference>
<dbReference type="CDD" id="cd00146">
    <property type="entry name" value="PKD"/>
    <property type="match status" value="1"/>
</dbReference>
<protein>
    <submittedName>
        <fullName evidence="4">T9SS type A sorting domain-containing protein</fullName>
    </submittedName>
</protein>
<dbReference type="PROSITE" id="PS50060">
    <property type="entry name" value="MAM_2"/>
    <property type="match status" value="1"/>
</dbReference>
<dbReference type="InterPro" id="IPR022409">
    <property type="entry name" value="PKD/Chitinase_dom"/>
</dbReference>
<dbReference type="InterPro" id="IPR035986">
    <property type="entry name" value="PKD_dom_sf"/>
</dbReference>
<name>A0ABW3BQX9_9FLAO</name>